<dbReference type="Proteomes" id="UP000077786">
    <property type="component" value="Unassembled WGS sequence"/>
</dbReference>
<dbReference type="PANTHER" id="PTHR12526">
    <property type="entry name" value="GLYCOSYLTRANSFERASE"/>
    <property type="match status" value="1"/>
</dbReference>
<name>A0A1B6VPQ2_9PROT</name>
<dbReference type="InterPro" id="IPR028098">
    <property type="entry name" value="Glyco_trans_4-like_N"/>
</dbReference>
<dbReference type="Gene3D" id="3.40.50.2000">
    <property type="entry name" value="Glycogen Phosphorylase B"/>
    <property type="match status" value="2"/>
</dbReference>
<dbReference type="Pfam" id="PF13692">
    <property type="entry name" value="Glyco_trans_1_4"/>
    <property type="match status" value="1"/>
</dbReference>
<dbReference type="PATRIC" id="fig|38307.3.peg.8"/>
<accession>A0A1B6VPQ2</accession>
<organism evidence="2 3">
    <name type="scientific">Gluconobacter cerinus</name>
    <dbReference type="NCBI Taxonomy" id="38307"/>
    <lineage>
        <taxon>Bacteria</taxon>
        <taxon>Pseudomonadati</taxon>
        <taxon>Pseudomonadota</taxon>
        <taxon>Alphaproteobacteria</taxon>
        <taxon>Acetobacterales</taxon>
        <taxon>Acetobacteraceae</taxon>
        <taxon>Gluconobacter</taxon>
    </lineage>
</organism>
<dbReference type="GO" id="GO:0016757">
    <property type="term" value="F:glycosyltransferase activity"/>
    <property type="evidence" value="ECO:0007669"/>
    <property type="project" value="UniProtKB-ARBA"/>
</dbReference>
<evidence type="ECO:0000313" key="2">
    <source>
        <dbReference type="EMBL" id="OAJ69201.1"/>
    </source>
</evidence>
<evidence type="ECO:0000259" key="1">
    <source>
        <dbReference type="Pfam" id="PF13439"/>
    </source>
</evidence>
<feature type="domain" description="Glycosyltransferase subfamily 4-like N-terminal" evidence="1">
    <location>
        <begin position="50"/>
        <end position="163"/>
    </location>
</feature>
<proteinExistence type="predicted"/>
<reference evidence="2 3" key="1">
    <citation type="submission" date="2016-03" db="EMBL/GenBank/DDBJ databases">
        <title>Draft genome sequence of Gluconobacter cerinus strain CECT 9110.</title>
        <authorList>
            <person name="Sainz F."/>
            <person name="Mas A."/>
            <person name="Torija M.J."/>
        </authorList>
    </citation>
    <scope>NUCLEOTIDE SEQUENCE [LARGE SCALE GENOMIC DNA]</scope>
    <source>
        <strain evidence="2 3">CECT 9110</strain>
    </source>
</reference>
<comment type="caution">
    <text evidence="2">The sequence shown here is derived from an EMBL/GenBank/DDBJ whole genome shotgun (WGS) entry which is preliminary data.</text>
</comment>
<dbReference type="EMBL" id="LUTU01000001">
    <property type="protein sequence ID" value="OAJ69201.1"/>
    <property type="molecule type" value="Genomic_DNA"/>
</dbReference>
<dbReference type="CDD" id="cd03801">
    <property type="entry name" value="GT4_PimA-like"/>
    <property type="match status" value="1"/>
</dbReference>
<dbReference type="AlphaFoldDB" id="A0A1B6VPQ2"/>
<evidence type="ECO:0000313" key="3">
    <source>
        <dbReference type="Proteomes" id="UP000077786"/>
    </source>
</evidence>
<gene>
    <name evidence="2" type="ORF">A0123_00008</name>
</gene>
<dbReference type="OrthoDB" id="9790710at2"/>
<dbReference type="SUPFAM" id="SSF53756">
    <property type="entry name" value="UDP-Glycosyltransferase/glycogen phosphorylase"/>
    <property type="match status" value="1"/>
</dbReference>
<dbReference type="Pfam" id="PF13439">
    <property type="entry name" value="Glyco_transf_4"/>
    <property type="match status" value="1"/>
</dbReference>
<sequence length="355" mass="38273">MTARKVFVWQWGKRGAGPRIAVDLANGLAALPRTSVQLSLSDQAEILHSHHAPANVLTFRTYRSAFGLFCKFLQAPVIITRLFMAILGNKPDIAICAMPGPLDVLMAHALRRAGVPVITIIHDARAHPGDGYPLQMFLQRILIRQSSSLVTFSQHVAKTLSGDASCQGKRILSLSHPPFIGTNAAPPFSHQGKPKLLMFGRLLPYKGLDLLAAALPQVDVPIECRVIGQGPDSPELAELQKINGVQVENRWVPENELSQLIGWADVLLLPYREASQSGVGAMAAAGGRYIVATNVGGLTEQFAGNSQAVLCEPEPAAIAQAITGLLKNPPPILPVPDSTLAWQELGRNILDRYLP</sequence>
<dbReference type="RefSeq" id="WP_064272881.1">
    <property type="nucleotide sequence ID" value="NZ_LUTU01000001.1"/>
</dbReference>
<protein>
    <submittedName>
        <fullName evidence="2">LPS biosynthesis protein</fullName>
    </submittedName>
</protein>